<feature type="region of interest" description="Disordered" evidence="2">
    <location>
        <begin position="42"/>
        <end position="66"/>
    </location>
</feature>
<organism evidence="3 4">
    <name type="scientific">Lentithecium fluviatile CBS 122367</name>
    <dbReference type="NCBI Taxonomy" id="1168545"/>
    <lineage>
        <taxon>Eukaryota</taxon>
        <taxon>Fungi</taxon>
        <taxon>Dikarya</taxon>
        <taxon>Ascomycota</taxon>
        <taxon>Pezizomycotina</taxon>
        <taxon>Dothideomycetes</taxon>
        <taxon>Pleosporomycetidae</taxon>
        <taxon>Pleosporales</taxon>
        <taxon>Massarineae</taxon>
        <taxon>Lentitheciaceae</taxon>
        <taxon>Lentithecium</taxon>
    </lineage>
</organism>
<evidence type="ECO:0000256" key="1">
    <source>
        <dbReference type="SAM" id="Coils"/>
    </source>
</evidence>
<evidence type="ECO:0000313" key="3">
    <source>
        <dbReference type="EMBL" id="KAF2686185.1"/>
    </source>
</evidence>
<keyword evidence="1" id="KW-0175">Coiled coil</keyword>
<feature type="coiled-coil region" evidence="1">
    <location>
        <begin position="69"/>
        <end position="96"/>
    </location>
</feature>
<dbReference type="EMBL" id="MU005577">
    <property type="protein sequence ID" value="KAF2686185.1"/>
    <property type="molecule type" value="Genomic_DNA"/>
</dbReference>
<evidence type="ECO:0000313" key="4">
    <source>
        <dbReference type="Proteomes" id="UP000799291"/>
    </source>
</evidence>
<evidence type="ECO:0008006" key="5">
    <source>
        <dbReference type="Google" id="ProtNLM"/>
    </source>
</evidence>
<proteinExistence type="predicted"/>
<accession>A0A6G1J7I0</accession>
<feature type="compositionally biased region" description="Basic and acidic residues" evidence="2">
    <location>
        <begin position="46"/>
        <end position="66"/>
    </location>
</feature>
<reference evidence="3" key="1">
    <citation type="journal article" date="2020" name="Stud. Mycol.">
        <title>101 Dothideomycetes genomes: a test case for predicting lifestyles and emergence of pathogens.</title>
        <authorList>
            <person name="Haridas S."/>
            <person name="Albert R."/>
            <person name="Binder M."/>
            <person name="Bloem J."/>
            <person name="Labutti K."/>
            <person name="Salamov A."/>
            <person name="Andreopoulos B."/>
            <person name="Baker S."/>
            <person name="Barry K."/>
            <person name="Bills G."/>
            <person name="Bluhm B."/>
            <person name="Cannon C."/>
            <person name="Castanera R."/>
            <person name="Culley D."/>
            <person name="Daum C."/>
            <person name="Ezra D."/>
            <person name="Gonzalez J."/>
            <person name="Henrissat B."/>
            <person name="Kuo A."/>
            <person name="Liang C."/>
            <person name="Lipzen A."/>
            <person name="Lutzoni F."/>
            <person name="Magnuson J."/>
            <person name="Mondo S."/>
            <person name="Nolan M."/>
            <person name="Ohm R."/>
            <person name="Pangilinan J."/>
            <person name="Park H.-J."/>
            <person name="Ramirez L."/>
            <person name="Alfaro M."/>
            <person name="Sun H."/>
            <person name="Tritt A."/>
            <person name="Yoshinaga Y."/>
            <person name="Zwiers L.-H."/>
            <person name="Turgeon B."/>
            <person name="Goodwin S."/>
            <person name="Spatafora J."/>
            <person name="Crous P."/>
            <person name="Grigoriev I."/>
        </authorList>
    </citation>
    <scope>NUCLEOTIDE SEQUENCE</scope>
    <source>
        <strain evidence="3">CBS 122367</strain>
    </source>
</reference>
<dbReference type="AlphaFoldDB" id="A0A6G1J7I0"/>
<sequence>MSKRVLQLGGLAAVGGGAYYLYSAGGDPKLAQKKIEHDAATASAKVRSEIPGRGKEAQKAGEEGLESVRARAQSMADDAKAEAERAKAKLDNFKQGTEKKFEETGKEFNAAVNKFDKEVTQKASESKSWLGSWFGGK</sequence>
<name>A0A6G1J7I0_9PLEO</name>
<keyword evidence="4" id="KW-1185">Reference proteome</keyword>
<evidence type="ECO:0000256" key="2">
    <source>
        <dbReference type="SAM" id="MobiDB-lite"/>
    </source>
</evidence>
<protein>
    <recommendedName>
        <fullName evidence="5">Calcofluor white hypersensitive protein</fullName>
    </recommendedName>
</protein>
<dbReference type="Proteomes" id="UP000799291">
    <property type="component" value="Unassembled WGS sequence"/>
</dbReference>
<dbReference type="OrthoDB" id="5355126at2759"/>
<gene>
    <name evidence="3" type="ORF">K458DRAFT_416493</name>
</gene>